<dbReference type="GO" id="GO:0043495">
    <property type="term" value="F:protein-membrane adaptor activity"/>
    <property type="evidence" value="ECO:0007669"/>
    <property type="project" value="TreeGrafter"/>
</dbReference>
<dbReference type="GO" id="GO:0061908">
    <property type="term" value="C:phagophore"/>
    <property type="evidence" value="ECO:0007669"/>
    <property type="project" value="TreeGrafter"/>
</dbReference>
<evidence type="ECO:0000256" key="9">
    <source>
        <dbReference type="ARBA" id="ARBA00023136"/>
    </source>
</evidence>
<keyword evidence="9" id="KW-0472">Membrane</keyword>
<keyword evidence="12" id="KW-0732">Signal</keyword>
<comment type="catalytic activity">
    <reaction evidence="11">
        <text>a 1,2-diacyl-sn-glycero-3-phosphoethanolamine(in) = a 1,2-diacyl-sn-glycero-3-phosphoethanolamine(out)</text>
        <dbReference type="Rhea" id="RHEA:38895"/>
        <dbReference type="ChEBI" id="CHEBI:64612"/>
    </reaction>
</comment>
<organism evidence="13">
    <name type="scientific">Timema monikensis</name>
    <dbReference type="NCBI Taxonomy" id="170555"/>
    <lineage>
        <taxon>Eukaryota</taxon>
        <taxon>Metazoa</taxon>
        <taxon>Ecdysozoa</taxon>
        <taxon>Arthropoda</taxon>
        <taxon>Hexapoda</taxon>
        <taxon>Insecta</taxon>
        <taxon>Pterygota</taxon>
        <taxon>Neoptera</taxon>
        <taxon>Polyneoptera</taxon>
        <taxon>Phasmatodea</taxon>
        <taxon>Timematodea</taxon>
        <taxon>Timematoidea</taxon>
        <taxon>Timematidae</taxon>
        <taxon>Timema</taxon>
    </lineage>
</organism>
<dbReference type="GO" id="GO:0034045">
    <property type="term" value="C:phagophore assembly site membrane"/>
    <property type="evidence" value="ECO:0007669"/>
    <property type="project" value="UniProtKB-SubCell"/>
</dbReference>
<evidence type="ECO:0000256" key="1">
    <source>
        <dbReference type="ARBA" id="ARBA00004406"/>
    </source>
</evidence>
<keyword evidence="6" id="KW-0256">Endoplasmic reticulum</keyword>
<evidence type="ECO:0000256" key="8">
    <source>
        <dbReference type="ARBA" id="ARBA00023055"/>
    </source>
</evidence>
<evidence type="ECO:0000256" key="3">
    <source>
        <dbReference type="ARBA" id="ARBA00009714"/>
    </source>
</evidence>
<evidence type="ECO:0000313" key="13">
    <source>
        <dbReference type="EMBL" id="CAD7433953.1"/>
    </source>
</evidence>
<evidence type="ECO:0000256" key="7">
    <source>
        <dbReference type="ARBA" id="ARBA00023006"/>
    </source>
</evidence>
<evidence type="ECO:0000256" key="2">
    <source>
        <dbReference type="ARBA" id="ARBA00004623"/>
    </source>
</evidence>
<keyword evidence="7" id="KW-0072">Autophagy</keyword>
<evidence type="ECO:0000256" key="12">
    <source>
        <dbReference type="SAM" id="SignalP"/>
    </source>
</evidence>
<proteinExistence type="inferred from homology"/>
<comment type="similarity">
    <text evidence="3">Belongs to the ATG2 family.</text>
</comment>
<keyword evidence="5" id="KW-0813">Transport</keyword>
<dbReference type="GO" id="GO:0006869">
    <property type="term" value="P:lipid transport"/>
    <property type="evidence" value="ECO:0007669"/>
    <property type="project" value="UniProtKB-KW"/>
</dbReference>
<name>A0A7R9EJ84_9NEOP</name>
<feature type="signal peptide" evidence="12">
    <location>
        <begin position="1"/>
        <end position="29"/>
    </location>
</feature>
<protein>
    <recommendedName>
        <fullName evidence="4">Autophagy-related protein 2</fullName>
    </recommendedName>
</protein>
<evidence type="ECO:0000256" key="6">
    <source>
        <dbReference type="ARBA" id="ARBA00022824"/>
    </source>
</evidence>
<dbReference type="GO" id="GO:0000045">
    <property type="term" value="P:autophagosome assembly"/>
    <property type="evidence" value="ECO:0007669"/>
    <property type="project" value="TreeGrafter"/>
</dbReference>
<evidence type="ECO:0000256" key="10">
    <source>
        <dbReference type="ARBA" id="ARBA00024479"/>
    </source>
</evidence>
<gene>
    <name evidence="13" type="ORF">TMSB3V08_LOCUS10617</name>
</gene>
<dbReference type="PANTHER" id="PTHR13190">
    <property type="entry name" value="AUTOPHAGY-RELATED 2, ISOFORM A"/>
    <property type="match status" value="1"/>
</dbReference>
<dbReference type="GO" id="GO:0005789">
    <property type="term" value="C:endoplasmic reticulum membrane"/>
    <property type="evidence" value="ECO:0007669"/>
    <property type="project" value="UniProtKB-SubCell"/>
</dbReference>
<sequence length="169" mass="18550">MTPGHENRTRDFWLSMPMLLGSSVVRALAYSNCTSGSNKPTTELQTTAEMAYDMVSPGPSVCRRSRGYKGKRRNYNQPSDFREGMANAIMLVREGLGETAQTIVRVASEEHEQKGVSGAVGGVLRQIPPTMVKPIILATEATSNVLGGMRSQLAPDARREAVHKWRTQD</sequence>
<dbReference type="GO" id="GO:0032266">
    <property type="term" value="F:phosphatidylinositol-3-phosphate binding"/>
    <property type="evidence" value="ECO:0007669"/>
    <property type="project" value="TreeGrafter"/>
</dbReference>
<reference evidence="13" key="1">
    <citation type="submission" date="2020-11" db="EMBL/GenBank/DDBJ databases">
        <authorList>
            <person name="Tran Van P."/>
        </authorList>
    </citation>
    <scope>NUCLEOTIDE SEQUENCE</scope>
</reference>
<dbReference type="PANTHER" id="PTHR13190:SF1">
    <property type="entry name" value="AUTOPHAGY-RELATED 2, ISOFORM A"/>
    <property type="match status" value="1"/>
</dbReference>
<dbReference type="InterPro" id="IPR026849">
    <property type="entry name" value="ATG2"/>
</dbReference>
<dbReference type="GO" id="GO:0034727">
    <property type="term" value="P:piecemeal microautophagy of the nucleus"/>
    <property type="evidence" value="ECO:0007669"/>
    <property type="project" value="TreeGrafter"/>
</dbReference>
<dbReference type="GO" id="GO:0000422">
    <property type="term" value="P:autophagy of mitochondrion"/>
    <property type="evidence" value="ECO:0007669"/>
    <property type="project" value="TreeGrafter"/>
</dbReference>
<evidence type="ECO:0000256" key="5">
    <source>
        <dbReference type="ARBA" id="ARBA00022448"/>
    </source>
</evidence>
<dbReference type="Pfam" id="PF13329">
    <property type="entry name" value="ATG2_CAD"/>
    <property type="match status" value="1"/>
</dbReference>
<dbReference type="AlphaFoldDB" id="A0A7R9EJ84"/>
<feature type="chain" id="PRO_5031011578" description="Autophagy-related protein 2" evidence="12">
    <location>
        <begin position="30"/>
        <end position="169"/>
    </location>
</feature>
<dbReference type="GO" id="GO:0061723">
    <property type="term" value="P:glycophagy"/>
    <property type="evidence" value="ECO:0007669"/>
    <property type="project" value="TreeGrafter"/>
</dbReference>
<accession>A0A7R9EJ84</accession>
<comment type="subcellular location">
    <subcellularLocation>
        <location evidence="1">Endoplasmic reticulum membrane</location>
        <topology evidence="1">Peripheral membrane protein</topology>
    </subcellularLocation>
    <subcellularLocation>
        <location evidence="2">Preautophagosomal structure membrane</location>
        <topology evidence="2">Peripheral membrane protein</topology>
    </subcellularLocation>
</comment>
<keyword evidence="8" id="KW-0445">Lipid transport</keyword>
<comment type="catalytic activity">
    <reaction evidence="10">
        <text>a 1,2-diacyl-sn-glycero-3-phospho-L-serine(in) = a 1,2-diacyl-sn-glycero-3-phospho-L-serine(out)</text>
        <dbReference type="Rhea" id="RHEA:38663"/>
        <dbReference type="ChEBI" id="CHEBI:57262"/>
    </reaction>
</comment>
<dbReference type="EMBL" id="OB796949">
    <property type="protein sequence ID" value="CAD7433953.1"/>
    <property type="molecule type" value="Genomic_DNA"/>
</dbReference>
<evidence type="ECO:0000256" key="4">
    <source>
        <dbReference type="ARBA" id="ARBA00018070"/>
    </source>
</evidence>
<evidence type="ECO:0000256" key="11">
    <source>
        <dbReference type="ARBA" id="ARBA00024615"/>
    </source>
</evidence>
<dbReference type="GO" id="GO:0061709">
    <property type="term" value="P:reticulophagy"/>
    <property type="evidence" value="ECO:0007669"/>
    <property type="project" value="TreeGrafter"/>
</dbReference>